<proteinExistence type="inferred from homology"/>
<comment type="similarity">
    <text evidence="1 2">Belongs to the small heat shock protein (HSP20) family.</text>
</comment>
<reference evidence="5 6" key="1">
    <citation type="submission" date="2023-09" db="EMBL/GenBank/DDBJ databases">
        <authorList>
            <person name="Rey-Velasco X."/>
        </authorList>
    </citation>
    <scope>NUCLEOTIDE SEQUENCE [LARGE SCALE GENOMIC DNA]</scope>
    <source>
        <strain evidence="5 6">W345</strain>
    </source>
</reference>
<dbReference type="SUPFAM" id="SSF49764">
    <property type="entry name" value="HSP20-like chaperones"/>
    <property type="match status" value="1"/>
</dbReference>
<accession>A0ABU2WIA3</accession>
<organism evidence="5 6">
    <name type="scientific">Banduia mediterranea</name>
    <dbReference type="NCBI Taxonomy" id="3075609"/>
    <lineage>
        <taxon>Bacteria</taxon>
        <taxon>Pseudomonadati</taxon>
        <taxon>Pseudomonadota</taxon>
        <taxon>Gammaproteobacteria</taxon>
        <taxon>Nevskiales</taxon>
        <taxon>Algiphilaceae</taxon>
        <taxon>Banduia</taxon>
    </lineage>
</organism>
<feature type="region of interest" description="Disordered" evidence="3">
    <location>
        <begin position="80"/>
        <end position="100"/>
    </location>
</feature>
<dbReference type="Pfam" id="PF00011">
    <property type="entry name" value="HSP20"/>
    <property type="match status" value="1"/>
</dbReference>
<evidence type="ECO:0000256" key="1">
    <source>
        <dbReference type="PROSITE-ProRule" id="PRU00285"/>
    </source>
</evidence>
<gene>
    <name evidence="5" type="ORF">RM530_09510</name>
</gene>
<evidence type="ECO:0000313" key="6">
    <source>
        <dbReference type="Proteomes" id="UP001254608"/>
    </source>
</evidence>
<evidence type="ECO:0000256" key="2">
    <source>
        <dbReference type="RuleBase" id="RU003616"/>
    </source>
</evidence>
<dbReference type="PANTHER" id="PTHR11527">
    <property type="entry name" value="HEAT-SHOCK PROTEIN 20 FAMILY MEMBER"/>
    <property type="match status" value="1"/>
</dbReference>
<dbReference type="Proteomes" id="UP001254608">
    <property type="component" value="Unassembled WGS sequence"/>
</dbReference>
<name>A0ABU2WIA3_9GAMM</name>
<dbReference type="CDD" id="cd06464">
    <property type="entry name" value="ACD_sHsps-like"/>
    <property type="match status" value="1"/>
</dbReference>
<evidence type="ECO:0000256" key="3">
    <source>
        <dbReference type="SAM" id="MobiDB-lite"/>
    </source>
</evidence>
<dbReference type="InterPro" id="IPR008978">
    <property type="entry name" value="HSP20-like_chaperone"/>
</dbReference>
<dbReference type="PROSITE" id="PS01031">
    <property type="entry name" value="SHSP"/>
    <property type="match status" value="1"/>
</dbReference>
<feature type="domain" description="SHSP" evidence="4">
    <location>
        <begin position="33"/>
        <end position="144"/>
    </location>
</feature>
<protein>
    <submittedName>
        <fullName evidence="5">Hsp20/alpha crystallin family protein</fullName>
    </submittedName>
</protein>
<dbReference type="EMBL" id="JAVRIC010000011">
    <property type="protein sequence ID" value="MDT0497597.1"/>
    <property type="molecule type" value="Genomic_DNA"/>
</dbReference>
<dbReference type="RefSeq" id="WP_311364989.1">
    <property type="nucleotide sequence ID" value="NZ_JAVRIC010000011.1"/>
</dbReference>
<feature type="compositionally biased region" description="Basic and acidic residues" evidence="3">
    <location>
        <begin position="81"/>
        <end position="98"/>
    </location>
</feature>
<sequence length="144" mass="15980">MNVARYEPWSLHRDLWQEVNKMFDRAATNDTSGATADWVPPVDIEEYADRFALYIDVPGVDPTSIEVTLEKGVLTIAGSRAEAEKPEGAERRRMERASGRFHRRFTLPDTADAEGVTANGRNGVLEIGIPKRAASQPRRIAVSA</sequence>
<dbReference type="InterPro" id="IPR031107">
    <property type="entry name" value="Small_HSP"/>
</dbReference>
<dbReference type="Gene3D" id="2.60.40.790">
    <property type="match status" value="1"/>
</dbReference>
<evidence type="ECO:0000313" key="5">
    <source>
        <dbReference type="EMBL" id="MDT0497597.1"/>
    </source>
</evidence>
<keyword evidence="6" id="KW-1185">Reference proteome</keyword>
<evidence type="ECO:0000259" key="4">
    <source>
        <dbReference type="PROSITE" id="PS01031"/>
    </source>
</evidence>
<comment type="caution">
    <text evidence="5">The sequence shown here is derived from an EMBL/GenBank/DDBJ whole genome shotgun (WGS) entry which is preliminary data.</text>
</comment>
<dbReference type="InterPro" id="IPR002068">
    <property type="entry name" value="A-crystallin/Hsp20_dom"/>
</dbReference>